<feature type="region of interest" description="Disordered" evidence="2">
    <location>
        <begin position="791"/>
        <end position="850"/>
    </location>
</feature>
<evidence type="ECO:0000256" key="2">
    <source>
        <dbReference type="SAM" id="MobiDB-lite"/>
    </source>
</evidence>
<protein>
    <submittedName>
        <fullName evidence="4">Family with sequence similarity 83 member B</fullName>
    </submittedName>
</protein>
<feature type="region of interest" description="Disordered" evidence="2">
    <location>
        <begin position="575"/>
        <end position="596"/>
    </location>
</feature>
<reference evidence="4" key="1">
    <citation type="submission" date="2025-08" db="UniProtKB">
        <authorList>
            <consortium name="Ensembl"/>
        </authorList>
    </citation>
    <scope>IDENTIFICATION</scope>
</reference>
<feature type="region of interest" description="Disordered" evidence="2">
    <location>
        <begin position="666"/>
        <end position="777"/>
    </location>
</feature>
<evidence type="ECO:0000313" key="5">
    <source>
        <dbReference type="Proteomes" id="UP000265000"/>
    </source>
</evidence>
<feature type="compositionally biased region" description="Low complexity" evidence="2">
    <location>
        <begin position="758"/>
        <end position="773"/>
    </location>
</feature>
<evidence type="ECO:0000256" key="1">
    <source>
        <dbReference type="ARBA" id="ARBA00006937"/>
    </source>
</evidence>
<feature type="compositionally biased region" description="Polar residues" evidence="2">
    <location>
        <begin position="693"/>
        <end position="706"/>
    </location>
</feature>
<dbReference type="Pfam" id="PF07894">
    <property type="entry name" value="SACK1"/>
    <property type="match status" value="1"/>
</dbReference>
<evidence type="ECO:0000313" key="4">
    <source>
        <dbReference type="Ensembl" id="ENSFHEP00000007653.1"/>
    </source>
</evidence>
<dbReference type="InterPro" id="IPR012461">
    <property type="entry name" value="SACK1"/>
</dbReference>
<evidence type="ECO:0000259" key="3">
    <source>
        <dbReference type="Pfam" id="PF07894"/>
    </source>
</evidence>
<sequence>MESPEFSLLSSLRGEFNQEIFIQPHYKESYRLAIDCLIKDGRDRYQEFLKEEHIGSFLSEEEILFITSKAEQPASQNLTEEVIGPPDNSTDNQSSSGTYWPTHSDVETPNLDLGWPELLYDNHPTNINLLYHPPRHNSPTIKEVILKNIQEAIQVIAIVMDKFTDVDIFKEIVDASIRGVPVYVLLDDNDLKSFLKMADNQDIKIQQLRVSSWVHLNMYLNLEKLESIELIFVWSCFYSFTWSSEKIHLSMVQVITGHLVRSYDEEFRTLYAQSTVPAELDTPVEGLDQVRHSLDRVNRKTCELKSSMTGFEERLIKEDGKIFMPLIKEPQYDLNFLDDTNLLKRHSYAGERQDECIPQNTRARGSNWNIPKDAGVLPNNYSMDNYLQVSQLHRGQNMRQSYNGIDKQVLSVQQNMPTLKNTSKAFMRTWRIDSYLNNPDTQYPETCDYLDPFENQDNTSSFLQGQMRNSIALKYSVPGQTEPSGLRNPSSRLAGSSATPNNSFHSNSMQWHSAAASEKKIYSKMFTSMLDNSDNAAGHGPGRKSYHSTYSSLSRHKQEKIIARPDMLADNWQKRHSVADPRSRTEHTYEPSGHMYGHLVRPEVNRSTVEVHAHNGGYRANINEDQRSVSHHDVKNITHKIVSSTRIWQEPPSRTVSAAALHHNSKDLANKSRNGQSLTHISEKKENYPRTMETPSLNSGDSSDTITAEDDISTTVGGEKHHQSATSSDRSSSESHLKSSKPRSETEEHKRQPSNSPSKTTTQKKLLITKSTKPAAESRVYSRFEPFSSFEKKSSLLTGSRRTQSQERTKSLSKGEAAAETSHTQATRGHQENKLGKFFHRVGNLLNKNK</sequence>
<feature type="compositionally biased region" description="Basic and acidic residues" evidence="2">
    <location>
        <begin position="577"/>
        <end position="589"/>
    </location>
</feature>
<feature type="compositionally biased region" description="Basic and acidic residues" evidence="2">
    <location>
        <begin position="731"/>
        <end position="751"/>
    </location>
</feature>
<comment type="similarity">
    <text evidence="1">Belongs to the FAM83 family.</text>
</comment>
<dbReference type="PANTHER" id="PTHR16181">
    <property type="entry name" value="PROTEIN FAM83A-RELATED"/>
    <property type="match status" value="1"/>
</dbReference>
<reference evidence="4" key="2">
    <citation type="submission" date="2025-09" db="UniProtKB">
        <authorList>
            <consortium name="Ensembl"/>
        </authorList>
    </citation>
    <scope>IDENTIFICATION</scope>
</reference>
<feature type="region of interest" description="Disordered" evidence="2">
    <location>
        <begin position="75"/>
        <end position="98"/>
    </location>
</feature>
<accession>A0A3Q2T1W4</accession>
<dbReference type="GO" id="GO:0019901">
    <property type="term" value="F:protein kinase binding"/>
    <property type="evidence" value="ECO:0007669"/>
    <property type="project" value="TreeGrafter"/>
</dbReference>
<dbReference type="Proteomes" id="UP000265000">
    <property type="component" value="Unplaced"/>
</dbReference>
<proteinExistence type="inferred from homology"/>
<dbReference type="InterPro" id="IPR050944">
    <property type="entry name" value="FAM83"/>
</dbReference>
<dbReference type="Ensembl" id="ENSFHET00000003448.1">
    <property type="protein sequence ID" value="ENSFHEP00000007653.1"/>
    <property type="gene ID" value="ENSFHEG00000008806.1"/>
</dbReference>
<feature type="compositionally biased region" description="Polar residues" evidence="2">
    <location>
        <begin position="671"/>
        <end position="680"/>
    </location>
</feature>
<feature type="region of interest" description="Disordered" evidence="2">
    <location>
        <begin position="478"/>
        <end position="510"/>
    </location>
</feature>
<feature type="domain" description="Scaffolding anchor of CK1" evidence="3">
    <location>
        <begin position="22"/>
        <end position="275"/>
    </location>
</feature>
<feature type="compositionally biased region" description="Polar residues" evidence="2">
    <location>
        <begin position="87"/>
        <end position="98"/>
    </location>
</feature>
<dbReference type="PANTHER" id="PTHR16181:SF29">
    <property type="entry name" value="PROTEIN FAM83A-RELATED"/>
    <property type="match status" value="1"/>
</dbReference>
<dbReference type="Gene3D" id="3.30.870.10">
    <property type="entry name" value="Endonuclease Chain A"/>
    <property type="match status" value="1"/>
</dbReference>
<keyword evidence="5" id="KW-1185">Reference proteome</keyword>
<dbReference type="AlphaFoldDB" id="A0A3Q2T1W4"/>
<organism evidence="4 5">
    <name type="scientific">Fundulus heteroclitus</name>
    <name type="common">Killifish</name>
    <name type="synonym">Mummichog</name>
    <dbReference type="NCBI Taxonomy" id="8078"/>
    <lineage>
        <taxon>Eukaryota</taxon>
        <taxon>Metazoa</taxon>
        <taxon>Chordata</taxon>
        <taxon>Craniata</taxon>
        <taxon>Vertebrata</taxon>
        <taxon>Euteleostomi</taxon>
        <taxon>Actinopterygii</taxon>
        <taxon>Neopterygii</taxon>
        <taxon>Teleostei</taxon>
        <taxon>Neoteleostei</taxon>
        <taxon>Acanthomorphata</taxon>
        <taxon>Ovalentaria</taxon>
        <taxon>Atherinomorphae</taxon>
        <taxon>Cyprinodontiformes</taxon>
        <taxon>Fundulidae</taxon>
        <taxon>Fundulus</taxon>
    </lineage>
</organism>
<dbReference type="SUPFAM" id="SSF56024">
    <property type="entry name" value="Phospholipase D/nuclease"/>
    <property type="match status" value="1"/>
</dbReference>
<dbReference type="GO" id="GO:0007165">
    <property type="term" value="P:signal transduction"/>
    <property type="evidence" value="ECO:0007669"/>
    <property type="project" value="TreeGrafter"/>
</dbReference>
<dbReference type="GeneTree" id="ENSGT00940000157889"/>
<name>A0A3Q2T1W4_FUNHE</name>